<dbReference type="EMBL" id="NTUS01000026">
    <property type="protein sequence ID" value="PFB07858.1"/>
    <property type="molecule type" value="Genomic_DNA"/>
</dbReference>
<name>A0A9X6VCI7_BACTU</name>
<accession>A0A9X6VCI7</accession>
<dbReference type="Gene3D" id="3.40.1350.10">
    <property type="match status" value="1"/>
</dbReference>
<evidence type="ECO:0008006" key="3">
    <source>
        <dbReference type="Google" id="ProtNLM"/>
    </source>
</evidence>
<evidence type="ECO:0000313" key="1">
    <source>
        <dbReference type="EMBL" id="PFB07858.1"/>
    </source>
</evidence>
<evidence type="ECO:0000313" key="2">
    <source>
        <dbReference type="Proteomes" id="UP000220397"/>
    </source>
</evidence>
<dbReference type="Proteomes" id="UP000220397">
    <property type="component" value="Unassembled WGS sequence"/>
</dbReference>
<organism evidence="1 2">
    <name type="scientific">Bacillus thuringiensis</name>
    <dbReference type="NCBI Taxonomy" id="1428"/>
    <lineage>
        <taxon>Bacteria</taxon>
        <taxon>Bacillati</taxon>
        <taxon>Bacillota</taxon>
        <taxon>Bacilli</taxon>
        <taxon>Bacillales</taxon>
        <taxon>Bacillaceae</taxon>
        <taxon>Bacillus</taxon>
        <taxon>Bacillus cereus group</taxon>
    </lineage>
</organism>
<proteinExistence type="predicted"/>
<reference evidence="1 2" key="1">
    <citation type="submission" date="2017-09" db="EMBL/GenBank/DDBJ databases">
        <title>Large-scale bioinformatics analysis of Bacillus genomes uncovers conserved roles of natural products in bacterial physiology.</title>
        <authorList>
            <consortium name="Agbiome Team Llc"/>
            <person name="Bleich R.M."/>
            <person name="Kirk G.J."/>
            <person name="Santa Maria K.C."/>
            <person name="Allen S.E."/>
            <person name="Farag S."/>
            <person name="Shank E.A."/>
            <person name="Bowers A."/>
        </authorList>
    </citation>
    <scope>NUCLEOTIDE SEQUENCE [LARGE SCALE GENOMIC DNA]</scope>
    <source>
        <strain evidence="1 2">AFS015413</strain>
    </source>
</reference>
<dbReference type="AlphaFoldDB" id="A0A9X6VCI7"/>
<sequence length="160" mass="18654">MSKGEMRMPNLHWEKLEKLQIGRYGEYFAKMEFASYGLQVYSPEIDDHGIDFIVKDKKGNFKEIQVKSIRGMGYVYMEKTKFDITNKHLYLALLVFEHGRFPDVFLIPAEAWSEPNGVFVDRGYTKPGQTSKPEYGVNISQKNYSILEIFSMENSVQEFL</sequence>
<dbReference type="GO" id="GO:0003676">
    <property type="term" value="F:nucleic acid binding"/>
    <property type="evidence" value="ECO:0007669"/>
    <property type="project" value="InterPro"/>
</dbReference>
<dbReference type="InterPro" id="IPR011856">
    <property type="entry name" value="tRNA_endonuc-like_dom_sf"/>
</dbReference>
<comment type="caution">
    <text evidence="1">The sequence shown here is derived from an EMBL/GenBank/DDBJ whole genome shotgun (WGS) entry which is preliminary data.</text>
</comment>
<gene>
    <name evidence="1" type="ORF">CN398_08955</name>
</gene>
<protein>
    <recommendedName>
        <fullName evidence="3">DUF4365 domain-containing protein</fullName>
    </recommendedName>
</protein>